<name>A0A1E5UE21_9FLAO</name>
<dbReference type="STRING" id="237258.SAMN04489756_12512"/>
<dbReference type="KEGG" id="cnr:EB819_08195"/>
<comment type="caution">
    <text evidence="1">The sequence shown here is derived from an EMBL/GenBank/DDBJ whole genome shotgun (WGS) entry which is preliminary data.</text>
</comment>
<accession>A0A1E5UE21</accession>
<gene>
    <name evidence="1" type="ORF">BHF72_2401</name>
</gene>
<keyword evidence="2" id="KW-1185">Reference proteome</keyword>
<dbReference type="RefSeq" id="WP_069798719.1">
    <property type="nucleotide sequence ID" value="NZ_CP034157.1"/>
</dbReference>
<dbReference type="Proteomes" id="UP000095601">
    <property type="component" value="Unassembled WGS sequence"/>
</dbReference>
<organism evidence="1 2">
    <name type="scientific">Cloacibacterium normanense</name>
    <dbReference type="NCBI Taxonomy" id="237258"/>
    <lineage>
        <taxon>Bacteria</taxon>
        <taxon>Pseudomonadati</taxon>
        <taxon>Bacteroidota</taxon>
        <taxon>Flavobacteriia</taxon>
        <taxon>Flavobacteriales</taxon>
        <taxon>Weeksellaceae</taxon>
    </lineage>
</organism>
<dbReference type="EMBL" id="MKGI01000053">
    <property type="protein sequence ID" value="OEL11130.1"/>
    <property type="molecule type" value="Genomic_DNA"/>
</dbReference>
<sequence>MKFFNYHHLDILEYEPDFQIDEVLKISERLIYYKDDFREVWLDGNQKIVKEKRFENGNIFYFFESNKIENETEDYTITLYDEKGKVTKCETYKRPKSLFFQNSIFYEQTFHHFTLEEKGQLCFYKYFWKGQLPDGWLKTPFIKKENDFEEIIITDKKQNVKAQILKINDCVYSERRFSNSFDCDFYFLGVKKRKAFKNFDKEGKLLLQEFDDEKGFNSQLFQYRFLTDGFTEANKKCFLNDKLVEEKKITICIKTT</sequence>
<reference evidence="1 2" key="1">
    <citation type="submission" date="2016-09" db="EMBL/GenBank/DDBJ databases">
        <authorList>
            <person name="Capua I."/>
            <person name="De Benedictis P."/>
            <person name="Joannis T."/>
            <person name="Lombin L.H."/>
            <person name="Cattoli G."/>
        </authorList>
    </citation>
    <scope>NUCLEOTIDE SEQUENCE [LARGE SCALE GENOMIC DNA]</scope>
    <source>
        <strain evidence="1 2">NRS-1</strain>
    </source>
</reference>
<proteinExistence type="predicted"/>
<evidence type="ECO:0000313" key="1">
    <source>
        <dbReference type="EMBL" id="OEL11130.1"/>
    </source>
</evidence>
<protein>
    <submittedName>
        <fullName evidence="1">Uncharacterized protein</fullName>
    </submittedName>
</protein>
<evidence type="ECO:0000313" key="2">
    <source>
        <dbReference type="Proteomes" id="UP000095601"/>
    </source>
</evidence>
<dbReference type="AlphaFoldDB" id="A0A1E5UE21"/>